<evidence type="ECO:0000313" key="1">
    <source>
        <dbReference type="EMBL" id="PNX61595.1"/>
    </source>
</evidence>
<organism evidence="1 2">
    <name type="scientific">Trifolium pratense</name>
    <name type="common">Red clover</name>
    <dbReference type="NCBI Taxonomy" id="57577"/>
    <lineage>
        <taxon>Eukaryota</taxon>
        <taxon>Viridiplantae</taxon>
        <taxon>Streptophyta</taxon>
        <taxon>Embryophyta</taxon>
        <taxon>Tracheophyta</taxon>
        <taxon>Spermatophyta</taxon>
        <taxon>Magnoliopsida</taxon>
        <taxon>eudicotyledons</taxon>
        <taxon>Gunneridae</taxon>
        <taxon>Pentapetalae</taxon>
        <taxon>rosids</taxon>
        <taxon>fabids</taxon>
        <taxon>Fabales</taxon>
        <taxon>Fabaceae</taxon>
        <taxon>Papilionoideae</taxon>
        <taxon>50 kb inversion clade</taxon>
        <taxon>NPAAA clade</taxon>
        <taxon>Hologalegina</taxon>
        <taxon>IRL clade</taxon>
        <taxon>Trifolieae</taxon>
        <taxon>Trifolium</taxon>
    </lineage>
</organism>
<dbReference type="Proteomes" id="UP000236291">
    <property type="component" value="Unassembled WGS sequence"/>
</dbReference>
<protein>
    <submittedName>
        <fullName evidence="1">Uncharacterized protein</fullName>
    </submittedName>
</protein>
<gene>
    <name evidence="1" type="ORF">L195_g060737</name>
</gene>
<sequence>MNQQRSRRFRAAKDASDAVDAAVRSNATVLGDSGDEASCSFVPLDGRRLEVVVMCGGYGGWLHGRIRLILHVTSQMAFRMTD</sequence>
<proteinExistence type="predicted"/>
<dbReference type="Gene3D" id="1.25.40.1050">
    <property type="match status" value="1"/>
</dbReference>
<name>A0A2K3K5N1_TRIPR</name>
<dbReference type="AlphaFoldDB" id="A0A2K3K5N1"/>
<reference evidence="1 2" key="2">
    <citation type="journal article" date="2017" name="Front. Plant Sci.">
        <title>Gene Classification and Mining of Molecular Markers Useful in Red Clover (Trifolium pratense) Breeding.</title>
        <authorList>
            <person name="Istvanek J."/>
            <person name="Dluhosova J."/>
            <person name="Dluhos P."/>
            <person name="Patkova L."/>
            <person name="Nedelnik J."/>
            <person name="Repkova J."/>
        </authorList>
    </citation>
    <scope>NUCLEOTIDE SEQUENCE [LARGE SCALE GENOMIC DNA]</scope>
    <source>
        <strain evidence="2">cv. Tatra</strain>
        <tissue evidence="1">Young leaves</tissue>
    </source>
</reference>
<accession>A0A2K3K5N1</accession>
<evidence type="ECO:0000313" key="2">
    <source>
        <dbReference type="Proteomes" id="UP000236291"/>
    </source>
</evidence>
<comment type="caution">
    <text evidence="1">The sequence shown here is derived from an EMBL/GenBank/DDBJ whole genome shotgun (WGS) entry which is preliminary data.</text>
</comment>
<reference evidence="1 2" key="1">
    <citation type="journal article" date="2014" name="Am. J. Bot.">
        <title>Genome assembly and annotation for red clover (Trifolium pratense; Fabaceae).</title>
        <authorList>
            <person name="Istvanek J."/>
            <person name="Jaros M."/>
            <person name="Krenek A."/>
            <person name="Repkova J."/>
        </authorList>
    </citation>
    <scope>NUCLEOTIDE SEQUENCE [LARGE SCALE GENOMIC DNA]</scope>
    <source>
        <strain evidence="2">cv. Tatra</strain>
        <tissue evidence="1">Young leaves</tissue>
    </source>
</reference>
<dbReference type="EMBL" id="ASHM01142623">
    <property type="protein sequence ID" value="PNX61595.1"/>
    <property type="molecule type" value="Genomic_DNA"/>
</dbReference>